<dbReference type="AlphaFoldDB" id="A0A0M4DPB7"/>
<proteinExistence type="inferred from homology"/>
<evidence type="ECO:0000256" key="1">
    <source>
        <dbReference type="ARBA" id="ARBA00008668"/>
    </source>
</evidence>
<dbReference type="RefSeq" id="WP_005310519.1">
    <property type="nucleotide sequence ID" value="NZ_CP011340.1"/>
</dbReference>
<dbReference type="InterPro" id="IPR037459">
    <property type="entry name" value="RhgT-like"/>
</dbReference>
<dbReference type="Proteomes" id="UP000060513">
    <property type="component" value="Chromosome"/>
</dbReference>
<name>A0A0M4DPB7_STRPR</name>
<dbReference type="GeneID" id="97237154"/>
<dbReference type="STRING" id="38300.SPRI_1794"/>
<dbReference type="PANTHER" id="PTHR43695">
    <property type="entry name" value="PUTATIVE (AFU_ORTHOLOGUE AFUA_2G17250)-RELATED"/>
    <property type="match status" value="1"/>
</dbReference>
<accession>A0A0M4DPB7</accession>
<dbReference type="OMA" id="RYHGPRE"/>
<sequence length="463" mass="50102">MNKFCILGNSVATSRSRSESPMAGWGQYLHEFLGPGYEVKNYARDAMTLRGYFTDRFVKLLNSLEPGDFVAIDFGAVEQRVNVPLRYHGPREFKEYLRLYVEAIRGEGATPVVVTPAARCVFDVHGNVVDTHDGYPQYARDAAAETGAGVVDLNLLTTRMLEQVGCTRARGLFRWEDAGAHPNHPEGIIDSTHFNEPGAREVARLFATALQSVPGTPQGLVDPQSLVPGDFPPVLPEFTVQHPESALVGPPHSGRPPVVVSPVHGQTVSGQLKFTGTADPGTTYLLFFTGAGEYIGGTSVNAEGRWMWRRVVAWPAGEHVLQAVGLDDRGVSPAAAVGFTVADHVEAPAVLGPREGAWSGPRPRFSGTAARGVSKVMVLEGGRLIAETRVKEDGTWSVKHPHDWKPGVHRVEFVSVFSALRSSPTVLTLKIHGIPDGSWLSASTRARETCGSACEHLPHEPAW</sequence>
<protein>
    <submittedName>
        <fullName evidence="3">Rhamnogalacturonan acetylesterase</fullName>
    </submittedName>
</protein>
<evidence type="ECO:0000313" key="3">
    <source>
        <dbReference type="EMBL" id="ALC20100.1"/>
    </source>
</evidence>
<comment type="similarity">
    <text evidence="1">Belongs to the 'GDSL' lipolytic enzyme family.</text>
</comment>
<dbReference type="KEGG" id="spri:SPRI_1794"/>
<gene>
    <name evidence="3" type="ORF">SPRI_1794</name>
</gene>
<dbReference type="PATRIC" id="fig|38300.4.peg.1903"/>
<dbReference type="Gene3D" id="3.40.50.1110">
    <property type="entry name" value="SGNH hydrolase"/>
    <property type="match status" value="1"/>
</dbReference>
<dbReference type="SUPFAM" id="SSF52266">
    <property type="entry name" value="SGNH hydrolase"/>
    <property type="match status" value="1"/>
</dbReference>
<dbReference type="InterPro" id="IPR036514">
    <property type="entry name" value="SGNH_hydro_sf"/>
</dbReference>
<reference evidence="3 4" key="1">
    <citation type="submission" date="2015-08" db="EMBL/GenBank/DDBJ databases">
        <title>Genome sequence of the pristinamycin over-producing bacterium Streptomyces pristinaespiralis HCCB10218.</title>
        <authorList>
            <person name="Tian J."/>
            <person name="Yang J."/>
            <person name="Li L."/>
            <person name="Ruan L."/>
            <person name="Wei W."/>
            <person name="Zheng G."/>
            <person name="Wei Z."/>
            <person name="Yang S."/>
            <person name="Ge M."/>
            <person name="Jiang W."/>
            <person name="Lu Y."/>
        </authorList>
    </citation>
    <scope>NUCLEOTIDE SEQUENCE [LARGE SCALE GENOMIC DNA]</scope>
    <source>
        <strain evidence="3 4">HCCB 10218</strain>
    </source>
</reference>
<evidence type="ECO:0000256" key="2">
    <source>
        <dbReference type="ARBA" id="ARBA00022801"/>
    </source>
</evidence>
<dbReference type="EMBL" id="CP011340">
    <property type="protein sequence ID" value="ALC20100.1"/>
    <property type="molecule type" value="Genomic_DNA"/>
</dbReference>
<dbReference type="PANTHER" id="PTHR43695:SF1">
    <property type="entry name" value="RHAMNOGALACTURONAN ACETYLESTERASE"/>
    <property type="match status" value="1"/>
</dbReference>
<organism evidence="3">
    <name type="scientific">Streptomyces pristinaespiralis</name>
    <dbReference type="NCBI Taxonomy" id="38300"/>
    <lineage>
        <taxon>Bacteria</taxon>
        <taxon>Bacillati</taxon>
        <taxon>Actinomycetota</taxon>
        <taxon>Actinomycetes</taxon>
        <taxon>Kitasatosporales</taxon>
        <taxon>Streptomycetaceae</taxon>
        <taxon>Streptomyces</taxon>
    </lineage>
</organism>
<keyword evidence="2" id="KW-0378">Hydrolase</keyword>
<dbReference type="GO" id="GO:0016787">
    <property type="term" value="F:hydrolase activity"/>
    <property type="evidence" value="ECO:0007669"/>
    <property type="project" value="UniProtKB-KW"/>
</dbReference>
<dbReference type="OrthoDB" id="9802318at2"/>
<evidence type="ECO:0000313" key="4">
    <source>
        <dbReference type="Proteomes" id="UP000060513"/>
    </source>
</evidence>